<feature type="region of interest" description="Disordered" evidence="1">
    <location>
        <begin position="39"/>
        <end position="64"/>
    </location>
</feature>
<feature type="region of interest" description="Disordered" evidence="1">
    <location>
        <begin position="1"/>
        <end position="21"/>
    </location>
</feature>
<protein>
    <submittedName>
        <fullName evidence="2">Uncharacterized protein</fullName>
    </submittedName>
</protein>
<dbReference type="AlphaFoldDB" id="A0ABD3EIT1"/>
<gene>
    <name evidence="2" type="ORF">CASFOL_002635</name>
</gene>
<name>A0ABD3EIT1_9LAMI</name>
<evidence type="ECO:0000256" key="1">
    <source>
        <dbReference type="SAM" id="MobiDB-lite"/>
    </source>
</evidence>
<dbReference type="Proteomes" id="UP001632038">
    <property type="component" value="Unassembled WGS sequence"/>
</dbReference>
<evidence type="ECO:0000313" key="3">
    <source>
        <dbReference type="Proteomes" id="UP001632038"/>
    </source>
</evidence>
<organism evidence="2 3">
    <name type="scientific">Castilleja foliolosa</name>
    <dbReference type="NCBI Taxonomy" id="1961234"/>
    <lineage>
        <taxon>Eukaryota</taxon>
        <taxon>Viridiplantae</taxon>
        <taxon>Streptophyta</taxon>
        <taxon>Embryophyta</taxon>
        <taxon>Tracheophyta</taxon>
        <taxon>Spermatophyta</taxon>
        <taxon>Magnoliopsida</taxon>
        <taxon>eudicotyledons</taxon>
        <taxon>Gunneridae</taxon>
        <taxon>Pentapetalae</taxon>
        <taxon>asterids</taxon>
        <taxon>lamiids</taxon>
        <taxon>Lamiales</taxon>
        <taxon>Orobanchaceae</taxon>
        <taxon>Pedicularideae</taxon>
        <taxon>Castillejinae</taxon>
        <taxon>Castilleja</taxon>
    </lineage>
</organism>
<proteinExistence type="predicted"/>
<evidence type="ECO:0000313" key="2">
    <source>
        <dbReference type="EMBL" id="KAL3652954.1"/>
    </source>
</evidence>
<reference evidence="3" key="1">
    <citation type="journal article" date="2024" name="IScience">
        <title>Strigolactones Initiate the Formation of Haustorium-like Structures in Castilleja.</title>
        <authorList>
            <person name="Buerger M."/>
            <person name="Peterson D."/>
            <person name="Chory J."/>
        </authorList>
    </citation>
    <scope>NUCLEOTIDE SEQUENCE [LARGE SCALE GENOMIC DNA]</scope>
</reference>
<keyword evidence="3" id="KW-1185">Reference proteome</keyword>
<sequence>MAEFEKVKKRREERDIQKAQHEEEMALLARERARAEFQDWEKKEEEGESCTTRARGGGQRFLNG</sequence>
<comment type="caution">
    <text evidence="2">The sequence shown here is derived from an EMBL/GenBank/DDBJ whole genome shotgun (WGS) entry which is preliminary data.</text>
</comment>
<dbReference type="EMBL" id="JAVIJP010000005">
    <property type="protein sequence ID" value="KAL3652954.1"/>
    <property type="molecule type" value="Genomic_DNA"/>
</dbReference>
<accession>A0ABD3EIT1</accession>
<feature type="compositionally biased region" description="Gly residues" evidence="1">
    <location>
        <begin position="55"/>
        <end position="64"/>
    </location>
</feature>